<sequence length="401" mass="45045">MGSLLSRPKKPQFKASRHKMRDSEALRRRISLNKETLDRVLQQLGHPAAQQPAHPPTHLDQRINIDQQVYHDQQAYHNQKVYLDNQVYLDQHVYQKRAPSPNTTTPYYTRKEQAQEATTATTGIGLGIAAPAPFLLPVRQAQAQAPDLNKPLPPLPTNPTTPTSTTPPTPPTPSPTYTTRAAGTPSATHTTPPTLPSSSTPFTTLQAHLDRTHVEHHRQQTLRILESRDRHQNSDWDRDSYRDRDRDRDTGAPAPLRLLRPYGRRRLPIENILDMAFGSALGPWLIWAALWWGVAAAWFLWLVWRAVRWVGRWAFGELVGGRWGRRAVGCGRGFGGWVPGRRAWFGLRPYRTTPAARSLASWLEAAERCSLLGPGQLQPWVDGARGEQPPPQEEEVGAAGV</sequence>
<organism evidence="1 2">
    <name type="scientific">Chaetomium tenue</name>
    <dbReference type="NCBI Taxonomy" id="1854479"/>
    <lineage>
        <taxon>Eukaryota</taxon>
        <taxon>Fungi</taxon>
        <taxon>Dikarya</taxon>
        <taxon>Ascomycota</taxon>
        <taxon>Pezizomycotina</taxon>
        <taxon>Sordariomycetes</taxon>
        <taxon>Sordariomycetidae</taxon>
        <taxon>Sordariales</taxon>
        <taxon>Chaetomiaceae</taxon>
        <taxon>Chaetomium</taxon>
    </lineage>
</organism>
<evidence type="ECO:0000313" key="1">
    <source>
        <dbReference type="EMBL" id="KAH6623477.1"/>
    </source>
</evidence>
<comment type="caution">
    <text evidence="1">The sequence shown here is derived from an EMBL/GenBank/DDBJ whole genome shotgun (WGS) entry which is preliminary data.</text>
</comment>
<proteinExistence type="predicted"/>
<protein>
    <submittedName>
        <fullName evidence="1">Uncharacterized protein</fullName>
    </submittedName>
</protein>
<name>A0ACB7P0S7_9PEZI</name>
<accession>A0ACB7P0S7</accession>
<evidence type="ECO:0000313" key="2">
    <source>
        <dbReference type="Proteomes" id="UP000724584"/>
    </source>
</evidence>
<reference evidence="1 2" key="1">
    <citation type="journal article" date="2021" name="Nat. Commun.">
        <title>Genetic determinants of endophytism in the Arabidopsis root mycobiome.</title>
        <authorList>
            <person name="Mesny F."/>
            <person name="Miyauchi S."/>
            <person name="Thiergart T."/>
            <person name="Pickel B."/>
            <person name="Atanasova L."/>
            <person name="Karlsson M."/>
            <person name="Huettel B."/>
            <person name="Barry K.W."/>
            <person name="Haridas S."/>
            <person name="Chen C."/>
            <person name="Bauer D."/>
            <person name="Andreopoulos W."/>
            <person name="Pangilinan J."/>
            <person name="LaButti K."/>
            <person name="Riley R."/>
            <person name="Lipzen A."/>
            <person name="Clum A."/>
            <person name="Drula E."/>
            <person name="Henrissat B."/>
            <person name="Kohler A."/>
            <person name="Grigoriev I.V."/>
            <person name="Martin F.M."/>
            <person name="Hacquard S."/>
        </authorList>
    </citation>
    <scope>NUCLEOTIDE SEQUENCE [LARGE SCALE GENOMIC DNA]</scope>
    <source>
        <strain evidence="1 2">MPI-SDFR-AT-0079</strain>
    </source>
</reference>
<dbReference type="EMBL" id="JAGIZQ010000006">
    <property type="protein sequence ID" value="KAH6623477.1"/>
    <property type="molecule type" value="Genomic_DNA"/>
</dbReference>
<keyword evidence="2" id="KW-1185">Reference proteome</keyword>
<dbReference type="Proteomes" id="UP000724584">
    <property type="component" value="Unassembled WGS sequence"/>
</dbReference>
<gene>
    <name evidence="1" type="ORF">F5144DRAFT_658230</name>
</gene>